<accession>A0A1L9QRY8</accession>
<dbReference type="InterPro" id="IPR001054">
    <property type="entry name" value="A/G_cyclase"/>
</dbReference>
<comment type="similarity">
    <text evidence="8">Belongs to the adenylyl cyclase class-4/guanylyl cyclase family.</text>
</comment>
<sequence>MIPRLSLSNQLSLRAVLIVPFIVQISAAVGITGYLSWRNGQQAVNQLAGQLRDEVTKRTQQHLTDYLQEPPQINQVNRQAVEAGKLDEDNVQQLQDHFWQQIQLFPRLRELYIGKPNGGYFAISREADQSLIVKEVLGEDDQIGRFYALSENGDRQNLIRETAPYDPRQRPWYQAALESRTGTWSDIYLFRYGALGITASELFLNADGSMGGVMAVDLVLSGMSEFLSTIEVSPSGKIFIIERSGLLVASSSTVPPFLLGAGGKNPQRLMARESSDRLIRETAEFLMQERQLESIEEVKQLNFGQSSDRSFVQVSPYQDNLGLDWLIVVVVPESDFMGQIYANTWRTIQLCSLALLIATGFGWMSAHWISEPIMQLIDGSQKLAKAALSRCNNDTLAQNVEVRGVQEVKILAHSFNQMASQLQESFAALERSNQELELRVEKRTADLRREREKSEELLLNILPEAIAEKLKQETQAIAEYFESVTILFSDIVGFTTLSARLAPIDLVNCLNEMFSSFDHLAEKHGLEKIKTIGDAYMMVGGLPIPQPDHAAAMAAMALDMQKVMQDFTLENGEALQIRIGIHTGPVVAGVIGVRKFSYDLWGDTVNTASRMESSGTAGRIHVSYQVYEVLKDRFQFEERGIISVKGKGEMKTYWLVQSYSALRFALGNRE</sequence>
<feature type="coiled-coil region" evidence="9">
    <location>
        <begin position="419"/>
        <end position="453"/>
    </location>
</feature>
<comment type="subcellular location">
    <subcellularLocation>
        <location evidence="1">Cell membrane</location>
        <topology evidence="1">Multi-pass membrane protein</topology>
    </subcellularLocation>
</comment>
<evidence type="ECO:0000256" key="10">
    <source>
        <dbReference type="SAM" id="Phobius"/>
    </source>
</evidence>
<organism evidence="13 14">
    <name type="scientific">Roseofilum reptotaenium AO1-A</name>
    <dbReference type="NCBI Taxonomy" id="1925591"/>
    <lineage>
        <taxon>Bacteria</taxon>
        <taxon>Bacillati</taxon>
        <taxon>Cyanobacteriota</taxon>
        <taxon>Cyanophyceae</taxon>
        <taxon>Desertifilales</taxon>
        <taxon>Desertifilaceae</taxon>
        <taxon>Roseofilum</taxon>
    </lineage>
</organism>
<dbReference type="SMART" id="SM00304">
    <property type="entry name" value="HAMP"/>
    <property type="match status" value="1"/>
</dbReference>
<dbReference type="Pfam" id="PF00672">
    <property type="entry name" value="HAMP"/>
    <property type="match status" value="1"/>
</dbReference>
<keyword evidence="3 10" id="KW-0812">Transmembrane</keyword>
<dbReference type="PROSITE" id="PS00452">
    <property type="entry name" value="GUANYLATE_CYCLASE_1"/>
    <property type="match status" value="1"/>
</dbReference>
<dbReference type="InterPro" id="IPR029151">
    <property type="entry name" value="Sensor-like_sf"/>
</dbReference>
<evidence type="ECO:0000256" key="1">
    <source>
        <dbReference type="ARBA" id="ARBA00004651"/>
    </source>
</evidence>
<keyword evidence="2" id="KW-1003">Cell membrane</keyword>
<evidence type="ECO:0000256" key="5">
    <source>
        <dbReference type="ARBA" id="ARBA00022989"/>
    </source>
</evidence>
<feature type="domain" description="Guanylate cyclase" evidence="11">
    <location>
        <begin position="485"/>
        <end position="612"/>
    </location>
</feature>
<dbReference type="InterPro" id="IPR018297">
    <property type="entry name" value="A/G_cyclase_CS"/>
</dbReference>
<dbReference type="PANTHER" id="PTHR11920">
    <property type="entry name" value="GUANYLYL CYCLASE"/>
    <property type="match status" value="1"/>
</dbReference>
<dbReference type="InterPro" id="IPR033479">
    <property type="entry name" value="dCache_1"/>
</dbReference>
<dbReference type="EMBL" id="MLAW01000018">
    <property type="protein sequence ID" value="OJJ25347.1"/>
    <property type="molecule type" value="Genomic_DNA"/>
</dbReference>
<evidence type="ECO:0000256" key="8">
    <source>
        <dbReference type="RuleBase" id="RU000405"/>
    </source>
</evidence>
<dbReference type="CDD" id="cd12913">
    <property type="entry name" value="PDC1_MCP_like"/>
    <property type="match status" value="1"/>
</dbReference>
<dbReference type="Gene3D" id="6.10.340.10">
    <property type="match status" value="1"/>
</dbReference>
<keyword evidence="4" id="KW-0547">Nucleotide-binding</keyword>
<feature type="domain" description="HAMP" evidence="12">
    <location>
        <begin position="367"/>
        <end position="427"/>
    </location>
</feature>
<protein>
    <recommendedName>
        <fullName evidence="15">Guanylate cyclase</fullName>
    </recommendedName>
</protein>
<keyword evidence="14" id="KW-1185">Reference proteome</keyword>
<reference evidence="13" key="1">
    <citation type="submission" date="2016-10" db="EMBL/GenBank/DDBJ databases">
        <title>CRISPR-Cas defence system in Roseofilum reptotaenium: evidence of a bacteriophage-cyanobacterium arms race in the coral black band disease.</title>
        <authorList>
            <person name="Buerger P."/>
            <person name="Wood-Charlson E.M."/>
            <person name="Weynberg K.D."/>
            <person name="Willis B."/>
            <person name="Van Oppen M.J."/>
        </authorList>
    </citation>
    <scope>NUCLEOTIDE SEQUENCE [LARGE SCALE GENOMIC DNA]</scope>
    <source>
        <strain evidence="13">AO1-A</strain>
    </source>
</reference>
<dbReference type="GO" id="GO:0005886">
    <property type="term" value="C:plasma membrane"/>
    <property type="evidence" value="ECO:0007669"/>
    <property type="project" value="UniProtKB-SubCell"/>
</dbReference>
<dbReference type="FunFam" id="3.30.70.1230:FF:000036">
    <property type="entry name" value="Adenylate/guanylate cyclase catalytic domain protein"/>
    <property type="match status" value="1"/>
</dbReference>
<dbReference type="SUPFAM" id="SSF103190">
    <property type="entry name" value="Sensory domain-like"/>
    <property type="match status" value="1"/>
</dbReference>
<evidence type="ECO:0000259" key="12">
    <source>
        <dbReference type="PROSITE" id="PS50885"/>
    </source>
</evidence>
<dbReference type="GO" id="GO:0004016">
    <property type="term" value="F:adenylate cyclase activity"/>
    <property type="evidence" value="ECO:0007669"/>
    <property type="project" value="UniProtKB-ARBA"/>
</dbReference>
<evidence type="ECO:0000256" key="9">
    <source>
        <dbReference type="SAM" id="Coils"/>
    </source>
</evidence>
<dbReference type="Proteomes" id="UP000183940">
    <property type="component" value="Unassembled WGS sequence"/>
</dbReference>
<evidence type="ECO:0000256" key="2">
    <source>
        <dbReference type="ARBA" id="ARBA00022475"/>
    </source>
</evidence>
<keyword evidence="5 10" id="KW-1133">Transmembrane helix</keyword>
<evidence type="ECO:0000259" key="11">
    <source>
        <dbReference type="PROSITE" id="PS50125"/>
    </source>
</evidence>
<dbReference type="Gene3D" id="3.30.70.1230">
    <property type="entry name" value="Nucleotide cyclase"/>
    <property type="match status" value="1"/>
</dbReference>
<gene>
    <name evidence="13" type="ORF">BI308_12055</name>
</gene>
<dbReference type="SUPFAM" id="SSF55073">
    <property type="entry name" value="Nucleotide cyclase"/>
    <property type="match status" value="1"/>
</dbReference>
<evidence type="ECO:0000256" key="6">
    <source>
        <dbReference type="ARBA" id="ARBA00023136"/>
    </source>
</evidence>
<comment type="caution">
    <text evidence="13">The sequence shown here is derived from an EMBL/GenBank/DDBJ whole genome shotgun (WGS) entry which is preliminary data.</text>
</comment>
<evidence type="ECO:0008006" key="15">
    <source>
        <dbReference type="Google" id="ProtNLM"/>
    </source>
</evidence>
<name>A0A1L9QRY8_9CYAN</name>
<dbReference type="Gene3D" id="3.30.450.20">
    <property type="entry name" value="PAS domain"/>
    <property type="match status" value="2"/>
</dbReference>
<dbReference type="InterPro" id="IPR003660">
    <property type="entry name" value="HAMP_dom"/>
</dbReference>
<evidence type="ECO:0000313" key="13">
    <source>
        <dbReference type="EMBL" id="OJJ25347.1"/>
    </source>
</evidence>
<dbReference type="Pfam" id="PF02743">
    <property type="entry name" value="dCache_1"/>
    <property type="match status" value="1"/>
</dbReference>
<evidence type="ECO:0000313" key="14">
    <source>
        <dbReference type="Proteomes" id="UP000183940"/>
    </source>
</evidence>
<feature type="transmembrane region" description="Helical" evidence="10">
    <location>
        <begin position="12"/>
        <end position="37"/>
    </location>
</feature>
<dbReference type="CDD" id="cd07302">
    <property type="entry name" value="CHD"/>
    <property type="match status" value="1"/>
</dbReference>
<dbReference type="InterPro" id="IPR029787">
    <property type="entry name" value="Nucleotide_cyclase"/>
</dbReference>
<keyword evidence="9" id="KW-0175">Coiled coil</keyword>
<dbReference type="SMART" id="SM00044">
    <property type="entry name" value="CYCc"/>
    <property type="match status" value="1"/>
</dbReference>
<dbReference type="STRING" id="1925591.BI308_12055"/>
<dbReference type="InterPro" id="IPR050401">
    <property type="entry name" value="Cyclic_nucleotide_synthase"/>
</dbReference>
<evidence type="ECO:0000256" key="4">
    <source>
        <dbReference type="ARBA" id="ARBA00022741"/>
    </source>
</evidence>
<dbReference type="GO" id="GO:0000166">
    <property type="term" value="F:nucleotide binding"/>
    <property type="evidence" value="ECO:0007669"/>
    <property type="project" value="UniProtKB-KW"/>
</dbReference>
<keyword evidence="6 10" id="KW-0472">Membrane</keyword>
<dbReference type="AlphaFoldDB" id="A0A1L9QRY8"/>
<proteinExistence type="inferred from homology"/>
<evidence type="ECO:0000256" key="7">
    <source>
        <dbReference type="ARBA" id="ARBA00023239"/>
    </source>
</evidence>
<dbReference type="CDD" id="cd06225">
    <property type="entry name" value="HAMP"/>
    <property type="match status" value="1"/>
</dbReference>
<keyword evidence="7 8" id="KW-0456">Lyase</keyword>
<dbReference type="GO" id="GO:0035556">
    <property type="term" value="P:intracellular signal transduction"/>
    <property type="evidence" value="ECO:0007669"/>
    <property type="project" value="InterPro"/>
</dbReference>
<dbReference type="PROSITE" id="PS50125">
    <property type="entry name" value="GUANYLATE_CYCLASE_2"/>
    <property type="match status" value="1"/>
</dbReference>
<dbReference type="GO" id="GO:0009190">
    <property type="term" value="P:cyclic nucleotide biosynthetic process"/>
    <property type="evidence" value="ECO:0007669"/>
    <property type="project" value="InterPro"/>
</dbReference>
<evidence type="ECO:0000256" key="3">
    <source>
        <dbReference type="ARBA" id="ARBA00022692"/>
    </source>
</evidence>
<dbReference type="PANTHER" id="PTHR11920:SF335">
    <property type="entry name" value="GUANYLATE CYCLASE"/>
    <property type="match status" value="1"/>
</dbReference>
<dbReference type="Pfam" id="PF00211">
    <property type="entry name" value="Guanylate_cyc"/>
    <property type="match status" value="1"/>
</dbReference>
<dbReference type="PROSITE" id="PS50885">
    <property type="entry name" value="HAMP"/>
    <property type="match status" value="1"/>
</dbReference>